<gene>
    <name evidence="1" type="ORF">S01H1_47099</name>
</gene>
<sequence>MSLLQKFKMMSKGKSAKIGLGLGSSEFHNEKILEACLNFLEEKRSIIYIFGNKSSIVSLNKQYFSKKHKPNINLIECEEPEKKIFESLNNNTIDSIIRGSLSSNKFLGNLRKFLNTEKVNRLALLETVYGHQFFYGPVGIDECSNLGEKIEFIEKALYEF</sequence>
<dbReference type="EMBL" id="BARS01030187">
    <property type="protein sequence ID" value="GAG18905.1"/>
    <property type="molecule type" value="Genomic_DNA"/>
</dbReference>
<accession>X0VKX2</accession>
<name>X0VKX2_9ZZZZ</name>
<evidence type="ECO:0000313" key="1">
    <source>
        <dbReference type="EMBL" id="GAG18905.1"/>
    </source>
</evidence>
<reference evidence="1" key="1">
    <citation type="journal article" date="2014" name="Front. Microbiol.">
        <title>High frequency of phylogenetically diverse reductive dehalogenase-homologous genes in deep subseafloor sedimentary metagenomes.</title>
        <authorList>
            <person name="Kawai M."/>
            <person name="Futagami T."/>
            <person name="Toyoda A."/>
            <person name="Takaki Y."/>
            <person name="Nishi S."/>
            <person name="Hori S."/>
            <person name="Arai W."/>
            <person name="Tsubouchi T."/>
            <person name="Morono Y."/>
            <person name="Uchiyama I."/>
            <person name="Ito T."/>
            <person name="Fujiyama A."/>
            <person name="Inagaki F."/>
            <person name="Takami H."/>
        </authorList>
    </citation>
    <scope>NUCLEOTIDE SEQUENCE</scope>
    <source>
        <strain evidence="1">Expedition CK06-06</strain>
    </source>
</reference>
<feature type="non-terminal residue" evidence="1">
    <location>
        <position position="160"/>
    </location>
</feature>
<comment type="caution">
    <text evidence="1">The sequence shown here is derived from an EMBL/GenBank/DDBJ whole genome shotgun (WGS) entry which is preliminary data.</text>
</comment>
<protein>
    <submittedName>
        <fullName evidence="1">Uncharacterized protein</fullName>
    </submittedName>
</protein>
<proteinExistence type="predicted"/>
<dbReference type="AlphaFoldDB" id="X0VKX2"/>
<organism evidence="1">
    <name type="scientific">marine sediment metagenome</name>
    <dbReference type="NCBI Taxonomy" id="412755"/>
    <lineage>
        <taxon>unclassified sequences</taxon>
        <taxon>metagenomes</taxon>
        <taxon>ecological metagenomes</taxon>
    </lineage>
</organism>